<feature type="domain" description="THAP-type" evidence="7">
    <location>
        <begin position="29"/>
        <end position="116"/>
    </location>
</feature>
<dbReference type="Pfam" id="PF05485">
    <property type="entry name" value="THAP"/>
    <property type="match status" value="1"/>
</dbReference>
<keyword evidence="2" id="KW-0479">Metal-binding</keyword>
<dbReference type="PaxDb" id="121845-A0A1S3D3I2"/>
<evidence type="ECO:0000256" key="6">
    <source>
        <dbReference type="PROSITE-ProRule" id="PRU00309"/>
    </source>
</evidence>
<dbReference type="GO" id="GO:0003677">
    <property type="term" value="F:DNA binding"/>
    <property type="evidence" value="ECO:0007669"/>
    <property type="project" value="UniProtKB-UniRule"/>
</dbReference>
<evidence type="ECO:0000256" key="3">
    <source>
        <dbReference type="ARBA" id="ARBA00022771"/>
    </source>
</evidence>
<organism evidence="8 9">
    <name type="scientific">Diaphorina citri</name>
    <name type="common">Asian citrus psyllid</name>
    <dbReference type="NCBI Taxonomy" id="121845"/>
    <lineage>
        <taxon>Eukaryota</taxon>
        <taxon>Metazoa</taxon>
        <taxon>Ecdysozoa</taxon>
        <taxon>Arthropoda</taxon>
        <taxon>Hexapoda</taxon>
        <taxon>Insecta</taxon>
        <taxon>Pterygota</taxon>
        <taxon>Neoptera</taxon>
        <taxon>Paraneoptera</taxon>
        <taxon>Hemiptera</taxon>
        <taxon>Sternorrhyncha</taxon>
        <taxon>Psylloidea</taxon>
        <taxon>Psyllidae</taxon>
        <taxon>Diaphorininae</taxon>
        <taxon>Diaphorina</taxon>
    </lineage>
</organism>
<evidence type="ECO:0000256" key="4">
    <source>
        <dbReference type="ARBA" id="ARBA00022833"/>
    </source>
</evidence>
<keyword evidence="5 6" id="KW-0238">DNA-binding</keyword>
<dbReference type="InterPro" id="IPR027806">
    <property type="entry name" value="HARBI1_dom"/>
</dbReference>
<dbReference type="RefSeq" id="XP_008473601.2">
    <property type="nucleotide sequence ID" value="XM_008475379.3"/>
</dbReference>
<dbReference type="KEGG" id="dci:103510695"/>
<evidence type="ECO:0000313" key="8">
    <source>
        <dbReference type="Proteomes" id="UP000079169"/>
    </source>
</evidence>
<dbReference type="PROSITE" id="PS50950">
    <property type="entry name" value="ZF_THAP"/>
    <property type="match status" value="1"/>
</dbReference>
<dbReference type="GO" id="GO:0008270">
    <property type="term" value="F:zinc ion binding"/>
    <property type="evidence" value="ECO:0007669"/>
    <property type="project" value="UniProtKB-KW"/>
</dbReference>
<keyword evidence="3 6" id="KW-0863">Zinc-finger</keyword>
<sequence length="583" mass="66527">MDLMDHDYTLNELPPVIQVNQVTDSKKSIKEWCFVPMCRNTARNSSKYFCRVPSDKKSRMAWFKIARRDNKVSEKTHLFACEDHFDIENDFENLIAVRMGYKKYLELKPNILPKNFDCQVKRPVAHTSSKVRSLIKKRKHKELLDAALDESEIAQITELTEESGVDLLEEVEESGVDLLEEVEESGVDVLEGNLPELLGSYRLETEVSTPNTESKCTQTKIKSKNKKSQCDIKKKLKNKSTNTDVPSHIPKKSVYSMVYSSLSESSESSSDEDFNCDPDLNISEVSYPSDTELDDIRSRENMMKKIKEKPLTFLGLPPESMFVCEKLSNTLKIDLIFVFICLVKIRLDLSFDILSSLFAYSSSHLARIYNNNIRGIGTLLNSLVYWPDSELVRIHLPLPFRLRYKTVYCIIDCLEIEIQKSSDPQFQAATWSEYKKCNTAKYLISCTPQGLINFVSIGYGGRITDNKIIQESGFLNHLQSGMSVMADRGFKNVDALFLEKGCSLVRPPSVYVNIKPTKEEVKETKNIASLRIIIENVIGRIRHFKLLAPHACVPVKNFDQLDYAVQSACGLINLQNPVRQNNY</sequence>
<name>A0A1S3D3I2_DIACI</name>
<evidence type="ECO:0000256" key="5">
    <source>
        <dbReference type="ARBA" id="ARBA00023125"/>
    </source>
</evidence>
<evidence type="ECO:0000313" key="9">
    <source>
        <dbReference type="RefSeq" id="XP_008473601.2"/>
    </source>
</evidence>
<evidence type="ECO:0000256" key="2">
    <source>
        <dbReference type="ARBA" id="ARBA00022723"/>
    </source>
</evidence>
<dbReference type="PANTHER" id="PTHR23080">
    <property type="entry name" value="THAP DOMAIN PROTEIN"/>
    <property type="match status" value="1"/>
</dbReference>
<protein>
    <submittedName>
        <fullName evidence="9">Uncharacterized protein LOC103510695 isoform X1</fullName>
    </submittedName>
</protein>
<dbReference type="SUPFAM" id="SSF57716">
    <property type="entry name" value="Glucocorticoid receptor-like (DNA-binding domain)"/>
    <property type="match status" value="1"/>
</dbReference>
<comment type="cofactor">
    <cofactor evidence="1">
        <name>a divalent metal cation</name>
        <dbReference type="ChEBI" id="CHEBI:60240"/>
    </cofactor>
</comment>
<dbReference type="Pfam" id="PF13359">
    <property type="entry name" value="DDE_Tnp_4"/>
    <property type="match status" value="1"/>
</dbReference>
<accession>A0A1S3D3I2</accession>
<reference evidence="9" key="1">
    <citation type="submission" date="2025-08" db="UniProtKB">
        <authorList>
            <consortium name="RefSeq"/>
        </authorList>
    </citation>
    <scope>IDENTIFICATION</scope>
</reference>
<gene>
    <name evidence="9" type="primary">LOC103510695</name>
</gene>
<keyword evidence="8" id="KW-1185">Reference proteome</keyword>
<evidence type="ECO:0000256" key="1">
    <source>
        <dbReference type="ARBA" id="ARBA00001968"/>
    </source>
</evidence>
<dbReference type="Proteomes" id="UP000079169">
    <property type="component" value="Unplaced"/>
</dbReference>
<dbReference type="AlphaFoldDB" id="A0A1S3D3I2"/>
<proteinExistence type="predicted"/>
<keyword evidence="4" id="KW-0862">Zinc</keyword>
<dbReference type="InterPro" id="IPR006612">
    <property type="entry name" value="THAP_Znf"/>
</dbReference>
<dbReference type="GeneID" id="103510695"/>
<evidence type="ECO:0000259" key="7">
    <source>
        <dbReference type="PROSITE" id="PS50950"/>
    </source>
</evidence>